<accession>A0A8X7VM47</accession>
<keyword evidence="5" id="KW-1185">Reference proteome</keyword>
<gene>
    <name evidence="4" type="ORF">Bca52824_016957</name>
</gene>
<dbReference type="OrthoDB" id="202415at2759"/>
<keyword evidence="2" id="KW-0812">Transmembrane</keyword>
<organism evidence="4 5">
    <name type="scientific">Brassica carinata</name>
    <name type="common">Ethiopian mustard</name>
    <name type="synonym">Abyssinian cabbage</name>
    <dbReference type="NCBI Taxonomy" id="52824"/>
    <lineage>
        <taxon>Eukaryota</taxon>
        <taxon>Viridiplantae</taxon>
        <taxon>Streptophyta</taxon>
        <taxon>Embryophyta</taxon>
        <taxon>Tracheophyta</taxon>
        <taxon>Spermatophyta</taxon>
        <taxon>Magnoliopsida</taxon>
        <taxon>eudicotyledons</taxon>
        <taxon>Gunneridae</taxon>
        <taxon>Pentapetalae</taxon>
        <taxon>rosids</taxon>
        <taxon>malvids</taxon>
        <taxon>Brassicales</taxon>
        <taxon>Brassicaceae</taxon>
        <taxon>Brassiceae</taxon>
        <taxon>Brassica</taxon>
    </lineage>
</organism>
<protein>
    <recommendedName>
        <fullName evidence="3">Glycosyl transferase CAP10 domain-containing protein</fullName>
    </recommendedName>
</protein>
<evidence type="ECO:0000313" key="4">
    <source>
        <dbReference type="EMBL" id="KAG2313835.1"/>
    </source>
</evidence>
<evidence type="ECO:0000259" key="3">
    <source>
        <dbReference type="Pfam" id="PF05686"/>
    </source>
</evidence>
<dbReference type="Proteomes" id="UP000886595">
    <property type="component" value="Unassembled WGS sequence"/>
</dbReference>
<comment type="caution">
    <text evidence="4">The sequence shown here is derived from an EMBL/GenBank/DDBJ whole genome shotgun (WGS) entry which is preliminary data.</text>
</comment>
<sequence>MEHYWPITPNNCFNLKFAVEWGNNNTDKAQVIGRQEGEYMMKNLEMKYVYDYMLYVLQGCGKLMKLDATVPENATEVCSETMACPITDGGLIRQCMDDSLVMSLSLLVVCGSLMQMMSSRGFLRNKKVRRERSRSGPMSIGRSKAKIIQQ</sequence>
<name>A0A8X7VM47_BRACI</name>
<keyword evidence="2" id="KW-0472">Membrane</keyword>
<dbReference type="PANTHER" id="PTHR12203:SF120">
    <property type="entry name" value="GLYCOSYLTRANSFERASE"/>
    <property type="match status" value="1"/>
</dbReference>
<dbReference type="Pfam" id="PF05686">
    <property type="entry name" value="Glyco_transf_90"/>
    <property type="match status" value="1"/>
</dbReference>
<evidence type="ECO:0000256" key="2">
    <source>
        <dbReference type="SAM" id="Phobius"/>
    </source>
</evidence>
<dbReference type="InterPro" id="IPR051091">
    <property type="entry name" value="O-Glucosyltr/Glycosyltrsf_90"/>
</dbReference>
<keyword evidence="2" id="KW-1133">Transmembrane helix</keyword>
<dbReference type="AlphaFoldDB" id="A0A8X7VM47"/>
<proteinExistence type="predicted"/>
<feature type="domain" description="Glycosyl transferase CAP10" evidence="3">
    <location>
        <begin position="2"/>
        <end position="111"/>
    </location>
</feature>
<dbReference type="PANTHER" id="PTHR12203">
    <property type="entry name" value="KDEL LYS-ASP-GLU-LEU CONTAINING - RELATED"/>
    <property type="match status" value="1"/>
</dbReference>
<reference evidence="4 5" key="1">
    <citation type="submission" date="2020-02" db="EMBL/GenBank/DDBJ databases">
        <authorList>
            <person name="Ma Q."/>
            <person name="Huang Y."/>
            <person name="Song X."/>
            <person name="Pei D."/>
        </authorList>
    </citation>
    <scope>NUCLEOTIDE SEQUENCE [LARGE SCALE GENOMIC DNA]</scope>
    <source>
        <strain evidence="4">Sxm20200214</strain>
        <tissue evidence="4">Leaf</tissue>
    </source>
</reference>
<evidence type="ECO:0000256" key="1">
    <source>
        <dbReference type="SAM" id="MobiDB-lite"/>
    </source>
</evidence>
<feature type="region of interest" description="Disordered" evidence="1">
    <location>
        <begin position="127"/>
        <end position="150"/>
    </location>
</feature>
<evidence type="ECO:0000313" key="5">
    <source>
        <dbReference type="Proteomes" id="UP000886595"/>
    </source>
</evidence>
<dbReference type="EMBL" id="JAAMPC010000004">
    <property type="protein sequence ID" value="KAG2313835.1"/>
    <property type="molecule type" value="Genomic_DNA"/>
</dbReference>
<feature type="transmembrane region" description="Helical" evidence="2">
    <location>
        <begin position="100"/>
        <end position="123"/>
    </location>
</feature>
<dbReference type="InterPro" id="IPR006598">
    <property type="entry name" value="CAP10"/>
</dbReference>